<dbReference type="AlphaFoldDB" id="A0A5R8XY70"/>
<evidence type="ECO:0000256" key="1">
    <source>
        <dbReference type="SAM" id="Phobius"/>
    </source>
</evidence>
<keyword evidence="4" id="KW-1185">Reference proteome</keyword>
<accession>A0A5R8XY70</accession>
<evidence type="ECO:0000313" key="4">
    <source>
        <dbReference type="Proteomes" id="UP000308901"/>
    </source>
</evidence>
<protein>
    <submittedName>
        <fullName evidence="3">YdcF family protein</fullName>
    </submittedName>
</protein>
<organism evidence="3 4">
    <name type="scientific">Arcobacter arenosus</name>
    <dbReference type="NCBI Taxonomy" id="2576037"/>
    <lineage>
        <taxon>Bacteria</taxon>
        <taxon>Pseudomonadati</taxon>
        <taxon>Campylobacterota</taxon>
        <taxon>Epsilonproteobacteria</taxon>
        <taxon>Campylobacterales</taxon>
        <taxon>Arcobacteraceae</taxon>
        <taxon>Arcobacter</taxon>
    </lineage>
</organism>
<feature type="transmembrane region" description="Helical" evidence="1">
    <location>
        <begin position="6"/>
        <end position="25"/>
    </location>
</feature>
<dbReference type="InterPro" id="IPR003848">
    <property type="entry name" value="DUF218"/>
</dbReference>
<feature type="domain" description="DUF218" evidence="2">
    <location>
        <begin position="35"/>
        <end position="156"/>
    </location>
</feature>
<keyword evidence="1" id="KW-1133">Transmembrane helix</keyword>
<dbReference type="OrthoDB" id="9782395at2"/>
<evidence type="ECO:0000313" key="3">
    <source>
        <dbReference type="EMBL" id="TLP36824.1"/>
    </source>
</evidence>
<keyword evidence="1" id="KW-0812">Transmembrane</keyword>
<proteinExistence type="predicted"/>
<dbReference type="Gene3D" id="3.40.50.620">
    <property type="entry name" value="HUPs"/>
    <property type="match status" value="1"/>
</dbReference>
<dbReference type="EMBL" id="VANU01000005">
    <property type="protein sequence ID" value="TLP36824.1"/>
    <property type="molecule type" value="Genomic_DNA"/>
</dbReference>
<sequence>MKLFIYLFVVLGVILFSFLNLGNFLDATKKPIKADLIVSLGGNGISRLKTSIELQKQGYINSNIIVLTGYEGTALTKSKNIPDARLKIVNQKKYNYINFIREENLKNTAEEVIFVKKFMKRKNFKSVIFVTEPPHSRRVLLLANILNIESEKEFDYTVVESKLKYWNSKTFYKNKHSREYAFNEIIKIPYNLIKYGIFYNLGFIPKLNNDMKKYDF</sequence>
<dbReference type="RefSeq" id="WP_138153079.1">
    <property type="nucleotide sequence ID" value="NZ_VANU01000005.1"/>
</dbReference>
<gene>
    <name evidence="3" type="ORF">FDK22_11275</name>
</gene>
<dbReference type="Proteomes" id="UP000308901">
    <property type="component" value="Unassembled WGS sequence"/>
</dbReference>
<evidence type="ECO:0000259" key="2">
    <source>
        <dbReference type="Pfam" id="PF02698"/>
    </source>
</evidence>
<keyword evidence="1" id="KW-0472">Membrane</keyword>
<reference evidence="3 4" key="1">
    <citation type="submission" date="2019-05" db="EMBL/GenBank/DDBJ databases">
        <title>Arcobacter sp. nov., isolated from sea sediment.</title>
        <authorList>
            <person name="Kim W."/>
        </authorList>
    </citation>
    <scope>NUCLEOTIDE SEQUENCE [LARGE SCALE GENOMIC DNA]</scope>
    <source>
        <strain evidence="3 4">CAU 1517</strain>
    </source>
</reference>
<dbReference type="CDD" id="cd06259">
    <property type="entry name" value="YdcF-like"/>
    <property type="match status" value="1"/>
</dbReference>
<name>A0A5R8XY70_9BACT</name>
<dbReference type="Pfam" id="PF02698">
    <property type="entry name" value="DUF218"/>
    <property type="match status" value="1"/>
</dbReference>
<dbReference type="InterPro" id="IPR014729">
    <property type="entry name" value="Rossmann-like_a/b/a_fold"/>
</dbReference>
<comment type="caution">
    <text evidence="3">The sequence shown here is derived from an EMBL/GenBank/DDBJ whole genome shotgun (WGS) entry which is preliminary data.</text>
</comment>